<name>A0A820P615_9BILA</name>
<evidence type="ECO:0000259" key="15">
    <source>
        <dbReference type="PROSITE" id="PS50235"/>
    </source>
</evidence>
<evidence type="ECO:0000256" key="7">
    <source>
        <dbReference type="ARBA" id="ARBA00022824"/>
    </source>
</evidence>
<dbReference type="CDD" id="cd02674">
    <property type="entry name" value="Peptidase_C19R"/>
    <property type="match status" value="1"/>
</dbReference>
<dbReference type="InterPro" id="IPR038765">
    <property type="entry name" value="Papain-like_cys_pep_sf"/>
</dbReference>
<keyword evidence="9" id="KW-1133">Transmembrane helix</keyword>
<dbReference type="Pfam" id="PF01734">
    <property type="entry name" value="Patatin"/>
    <property type="match status" value="1"/>
</dbReference>
<dbReference type="Gene3D" id="3.90.70.10">
    <property type="entry name" value="Cysteine proteinases"/>
    <property type="match status" value="1"/>
</dbReference>
<dbReference type="Proteomes" id="UP000663851">
    <property type="component" value="Unassembled WGS sequence"/>
</dbReference>
<feature type="active site" description="Proton acceptor" evidence="12">
    <location>
        <position position="1693"/>
    </location>
</feature>
<dbReference type="PROSITE" id="PS51635">
    <property type="entry name" value="PNPLA"/>
    <property type="match status" value="1"/>
</dbReference>
<dbReference type="PANTHER" id="PTHR14226:SF29">
    <property type="entry name" value="NEUROPATHY TARGET ESTERASE SWS"/>
    <property type="match status" value="1"/>
</dbReference>
<dbReference type="SUPFAM" id="SSF51206">
    <property type="entry name" value="cAMP-binding domain-like"/>
    <property type="match status" value="3"/>
</dbReference>
<dbReference type="InterPro" id="IPR001394">
    <property type="entry name" value="Peptidase_C19_UCH"/>
</dbReference>
<evidence type="ECO:0000256" key="9">
    <source>
        <dbReference type="ARBA" id="ARBA00022989"/>
    </source>
</evidence>
<dbReference type="PROSITE" id="PS00972">
    <property type="entry name" value="USP_1"/>
    <property type="match status" value="1"/>
</dbReference>
<feature type="compositionally biased region" description="Low complexity" evidence="13">
    <location>
        <begin position="1003"/>
        <end position="1015"/>
    </location>
</feature>
<dbReference type="GO" id="GO:0016579">
    <property type="term" value="P:protein deubiquitination"/>
    <property type="evidence" value="ECO:0007669"/>
    <property type="project" value="InterPro"/>
</dbReference>
<dbReference type="SUPFAM" id="SSF52151">
    <property type="entry name" value="FabD/lysophospholipase-like"/>
    <property type="match status" value="2"/>
</dbReference>
<evidence type="ECO:0000256" key="3">
    <source>
        <dbReference type="ARBA" id="ARBA00013274"/>
    </source>
</evidence>
<dbReference type="GO" id="GO:0016042">
    <property type="term" value="P:lipid catabolic process"/>
    <property type="evidence" value="ECO:0007669"/>
    <property type="project" value="UniProtKB-UniRule"/>
</dbReference>
<comment type="similarity">
    <text evidence="2">Belongs to the NTE family.</text>
</comment>
<dbReference type="InterPro" id="IPR001423">
    <property type="entry name" value="LysoPLipase_patatin_CS"/>
</dbReference>
<evidence type="ECO:0000256" key="10">
    <source>
        <dbReference type="ARBA" id="ARBA00023098"/>
    </source>
</evidence>
<dbReference type="PROSITE" id="PS01237">
    <property type="entry name" value="UPF0028"/>
    <property type="match status" value="1"/>
</dbReference>
<proteinExistence type="inferred from homology"/>
<feature type="short sequence motif" description="GXGXXG" evidence="12">
    <location>
        <begin position="1514"/>
        <end position="1519"/>
    </location>
</feature>
<feature type="compositionally biased region" description="Polar residues" evidence="13">
    <location>
        <begin position="1885"/>
        <end position="1898"/>
    </location>
</feature>
<evidence type="ECO:0000256" key="2">
    <source>
        <dbReference type="ARBA" id="ARBA00006636"/>
    </source>
</evidence>
<dbReference type="Pfam" id="PF24179">
    <property type="entry name" value="NTE_Ploop"/>
    <property type="match status" value="1"/>
</dbReference>
<evidence type="ECO:0000256" key="8">
    <source>
        <dbReference type="ARBA" id="ARBA00022963"/>
    </source>
</evidence>
<dbReference type="InterPro" id="IPR000595">
    <property type="entry name" value="cNMP-bd_dom"/>
</dbReference>
<dbReference type="Gene3D" id="3.40.1090.10">
    <property type="entry name" value="Cytosolic phospholipase A2 catalytic domain"/>
    <property type="match status" value="2"/>
</dbReference>
<dbReference type="GO" id="GO:0046470">
    <property type="term" value="P:phosphatidylcholine metabolic process"/>
    <property type="evidence" value="ECO:0007669"/>
    <property type="project" value="InterPro"/>
</dbReference>
<evidence type="ECO:0000313" key="18">
    <source>
        <dbReference type="Proteomes" id="UP000663851"/>
    </source>
</evidence>
<dbReference type="SMART" id="SM00100">
    <property type="entry name" value="cNMP"/>
    <property type="match status" value="3"/>
</dbReference>
<dbReference type="CDD" id="cd07225">
    <property type="entry name" value="Pat_PNPLA6_PNPLA7"/>
    <property type="match status" value="1"/>
</dbReference>
<feature type="region of interest" description="Disordered" evidence="13">
    <location>
        <begin position="975"/>
        <end position="1021"/>
    </location>
</feature>
<sequence>MDSIGIRNDFGRARGNRAILDDRRSRDKSNIPALIPHAPYTSTGSSSIYHRRARPLPSIPTTNVATLRNAIETGHMNVSVGNNNRMRSPSRHSQTLLERTTRNNVANMQRTRLPSQDRTEIQDVPTKTVTVYTIASVPQSKNNDVEESDVLEGSINVKSTNPTIPSVNEPSLKNGGLCGLQNLGNTCFMNSVLQCLSNTKPLLLFCLKDNLNDHLNKSSTSVMKGALMTEYANLIRKMWLLPVEGRSVVSPSRFKSTIGNFASRFTGYSEQDSQEFLRYLLQGLSEDVNRVQKKPVPLIIDEKQDELKKEKDRATTSWDRCLRYENSPLVDIFAGQLKSTLECCHCGYQSITFDMFWDLSLPLPRDRSSTNLQDCIQLFMSKEELDGDEEPMCNRCKKKRPCTKKLSIQKCPEILVLHLKRFSQMRGRTKLNTHVDFPITNLRLDHLKDVMSSSYEECVPTYNLFGISNHSGTVYSGHYVAQCKHPFTHDWHEFNDSSVHFISDTSNFNFKKMKIPSFISDSVNITYQYLITRDGFLSQIFGEHLENTIVGFCLLIVVFLLYYLIRRSQAKVRSNENTNRFRKRDKVLHYGKRFLRTVRSYSSTARNRIRRKNKRQSHQQKPGSESNYRLPRKPPEFLLDTDGDTTNTSNQYHIPSEILYLLKSVKVFGHFERPIFLELCKSLESKLVLAGAYLFRIGDADDSLYVVQKGLLHVFITDERHHRHLIKECVEGDTVFSLLSMVDVMTRQSKPFKTVSCKAIEDSVVLKLPAEAFLNVFKEYPECMVRIIQISMIRLQRVTFLALHNYLGLTTELTHSIYINPQFQPTQDNHSHKLNNQRRHSHSNVSVHGADISKDALNNIEEDLIDNENIQSSTSVTIASCNSPSSYETQTTPISAMNDNKNEFETMEVPSSTEPTVSMAVPTQTRAANFCNQRSMSVIESRHMKPDFEEAAARARVKNSLDTTFFEKHKISYPNVSNNRATNSSTARRRGSFSDPDNANIYSRSLGSGSDSGGSEYNEGIDDSDLQVDWPQIRNALAKALGFEGDLAFLDDKVHLHRLPDRYTLVKEGEQLNKLFFVIHGSISAYMKEISDPKKERVMFTNQANEISGLVSVLTGEPTLFSYRTHGLTDICTITKENFYELMRVQPNLVLPIAAMMVQRMSPLVRQIDFALEWMLVEAGKALYRQDYKPQNVYIVLNGRVRSVLLAQDKKRRELIGEHGRGEMVGLIEVLMEMPRQSTTIAVRDTELAVIPSGLLNYIKWRHPRVVSHLIHVLSQKIYGTMQNTLTNSVGLAMPLTDDEFQDQATVINKNLSTVAIVAASDDVPLDAFTCELVHSLIAIGPTLHLTQQLIIDRFGVSAFESINDYRLSAWLGQQEELHRIVVYQCDKQLTPWTKRSLRQADCILIVGIGWKEAVKGSVEKEIERIAVRAQKELILLHRMGSLKPKGTAEWLKERNWCTFHHHVRCPQRVFQNINLGCLNDYTDLLEPDPDPTTDFARMARFLTGTAIGLVLGGGGARGIAHVGMIQAMHEAGIPIDLIGGTSIGAFMGALWADELNVNGYVDRATHWCKKMTSFWRKLLDLTYPITSMFTGAAFNEIIEEALLDVQIEDLWIPYFCITTDISASKMRVHTTGSAWRYVRASMTYAFYLPPLCDPFDGHLLVGSLWRYVRASMSLSGYFPPLCDPNDGHLLLDGGYVNNLPADVMYKLGAHTVLAVDVGAQDEQNFYNFGDQLSGWWLLYKRWNIWSTPVKVPELSEIQTRLAYVSCQRQLEIVKNSNYCEYLRPPIDRYRTLQFGSFDEIREVGYHHGKAVFHGWSKLESYDAVFLKHKLHSSREKQLRLRKQESAGTKFIDLAELITRVRDAPKDDYDDDDDMDGDDADEIETTNTEDSHTSISSYTRLRPRRIPRSTRGWLTTVGGGLKRYRRRVRLRSRPETPPILIQGESRNLLNVTNPNDDN</sequence>
<evidence type="ECO:0000256" key="13">
    <source>
        <dbReference type="SAM" id="MobiDB-lite"/>
    </source>
</evidence>
<evidence type="ECO:0000259" key="14">
    <source>
        <dbReference type="PROSITE" id="PS50042"/>
    </source>
</evidence>
<keyword evidence="8 12" id="KW-0442">Lipid degradation</keyword>
<dbReference type="Pfam" id="PF00027">
    <property type="entry name" value="cNMP_binding"/>
    <property type="match status" value="3"/>
</dbReference>
<dbReference type="EMBL" id="CAJOBO010001668">
    <property type="protein sequence ID" value="CAF4399773.1"/>
    <property type="molecule type" value="Genomic_DNA"/>
</dbReference>
<evidence type="ECO:0000256" key="12">
    <source>
        <dbReference type="PROSITE-ProRule" id="PRU01161"/>
    </source>
</evidence>
<protein>
    <recommendedName>
        <fullName evidence="3">lysophospholipase</fullName>
        <ecNumber evidence="3">3.1.1.5</ecNumber>
    </recommendedName>
</protein>
<keyword evidence="6 12" id="KW-0378">Hydrolase</keyword>
<dbReference type="FunFam" id="2.60.120.10:FF:000012">
    <property type="entry name" value="neuropathy target esterase isoform X2"/>
    <property type="match status" value="1"/>
</dbReference>
<feature type="domain" description="PNPLA" evidence="16">
    <location>
        <begin position="1510"/>
        <end position="1706"/>
    </location>
</feature>
<feature type="region of interest" description="Disordered" evidence="13">
    <location>
        <begin position="603"/>
        <end position="634"/>
    </location>
</feature>
<feature type="domain" description="Cyclic nucleotide-binding" evidence="14">
    <location>
        <begin position="1171"/>
        <end position="1251"/>
    </location>
</feature>
<dbReference type="InterPro" id="IPR056556">
    <property type="entry name" value="NTE1_P-loop_dom"/>
</dbReference>
<keyword evidence="5" id="KW-0812">Transmembrane</keyword>
<keyword evidence="10 12" id="KW-0443">Lipid metabolism</keyword>
<keyword evidence="4" id="KW-0597">Phosphoprotein</keyword>
<feature type="active site" description="Nucleophile" evidence="12">
    <location>
        <position position="1543"/>
    </location>
</feature>
<keyword evidence="11" id="KW-0472">Membrane</keyword>
<comment type="caution">
    <text evidence="17">The sequence shown here is derived from an EMBL/GenBank/DDBJ whole genome shotgun (WGS) entry which is preliminary data.</text>
</comment>
<keyword evidence="7" id="KW-0256">Endoplasmic reticulum</keyword>
<dbReference type="SUPFAM" id="SSF54001">
    <property type="entry name" value="Cysteine proteinases"/>
    <property type="match status" value="1"/>
</dbReference>
<feature type="domain" description="Cyclic nucleotide-binding" evidence="14">
    <location>
        <begin position="667"/>
        <end position="777"/>
    </location>
</feature>
<evidence type="ECO:0000259" key="16">
    <source>
        <dbReference type="PROSITE" id="PS51635"/>
    </source>
</evidence>
<dbReference type="InterPro" id="IPR016035">
    <property type="entry name" value="Acyl_Trfase/lysoPLipase"/>
</dbReference>
<dbReference type="FunFam" id="2.60.120.10:FF:000010">
    <property type="entry name" value="neuropathy target esterase isoform X1"/>
    <property type="match status" value="1"/>
</dbReference>
<evidence type="ECO:0000256" key="11">
    <source>
        <dbReference type="ARBA" id="ARBA00023136"/>
    </source>
</evidence>
<reference evidence="17" key="1">
    <citation type="submission" date="2021-02" db="EMBL/GenBank/DDBJ databases">
        <authorList>
            <person name="Nowell W R."/>
        </authorList>
    </citation>
    <scope>NUCLEOTIDE SEQUENCE</scope>
</reference>
<dbReference type="PROSITE" id="PS50042">
    <property type="entry name" value="CNMP_BINDING_3"/>
    <property type="match status" value="3"/>
</dbReference>
<feature type="short sequence motif" description="DGA/G" evidence="12">
    <location>
        <begin position="1693"/>
        <end position="1695"/>
    </location>
</feature>
<dbReference type="PROSITE" id="PS50235">
    <property type="entry name" value="USP_3"/>
    <property type="match status" value="1"/>
</dbReference>
<accession>A0A820P615</accession>
<dbReference type="Pfam" id="PF00443">
    <property type="entry name" value="UCH"/>
    <property type="match status" value="1"/>
</dbReference>
<evidence type="ECO:0000256" key="5">
    <source>
        <dbReference type="ARBA" id="ARBA00022692"/>
    </source>
</evidence>
<dbReference type="GO" id="GO:0005789">
    <property type="term" value="C:endoplasmic reticulum membrane"/>
    <property type="evidence" value="ECO:0007669"/>
    <property type="project" value="UniProtKB-SubCell"/>
</dbReference>
<feature type="compositionally biased region" description="Polar residues" evidence="13">
    <location>
        <begin position="975"/>
        <end position="986"/>
    </location>
</feature>
<dbReference type="InterPro" id="IPR018490">
    <property type="entry name" value="cNMP-bd_dom_sf"/>
</dbReference>
<dbReference type="InterPro" id="IPR050301">
    <property type="entry name" value="NTE"/>
</dbReference>
<gene>
    <name evidence="17" type="ORF">HFQ381_LOCUS20001</name>
</gene>
<evidence type="ECO:0000256" key="4">
    <source>
        <dbReference type="ARBA" id="ARBA00022553"/>
    </source>
</evidence>
<evidence type="ECO:0000313" key="17">
    <source>
        <dbReference type="EMBL" id="CAF4399773.1"/>
    </source>
</evidence>
<feature type="domain" description="Cyclic nucleotide-binding" evidence="14">
    <location>
        <begin position="1050"/>
        <end position="1143"/>
    </location>
</feature>
<evidence type="ECO:0000256" key="6">
    <source>
        <dbReference type="ARBA" id="ARBA00022801"/>
    </source>
</evidence>
<dbReference type="InterPro" id="IPR018200">
    <property type="entry name" value="USP_CS"/>
</dbReference>
<dbReference type="PANTHER" id="PTHR14226">
    <property type="entry name" value="NEUROPATHY TARGET ESTERASE/SWISS CHEESE D.MELANOGASTER"/>
    <property type="match status" value="1"/>
</dbReference>
<comment type="subcellular location">
    <subcellularLocation>
        <location evidence="1">Endoplasmic reticulum membrane</location>
        <topology evidence="1">Single-pass membrane protein</topology>
    </subcellularLocation>
</comment>
<dbReference type="Gene3D" id="2.60.120.10">
    <property type="entry name" value="Jelly Rolls"/>
    <property type="match status" value="3"/>
</dbReference>
<dbReference type="EC" id="3.1.1.5" evidence="3"/>
<dbReference type="InterPro" id="IPR002641">
    <property type="entry name" value="PNPLA_dom"/>
</dbReference>
<dbReference type="InterPro" id="IPR014710">
    <property type="entry name" value="RmlC-like_jellyroll"/>
</dbReference>
<dbReference type="CDD" id="cd00038">
    <property type="entry name" value="CAP_ED"/>
    <property type="match status" value="3"/>
</dbReference>
<feature type="short sequence motif" description="GXSXG" evidence="12">
    <location>
        <begin position="1541"/>
        <end position="1545"/>
    </location>
</feature>
<feature type="region of interest" description="Disordered" evidence="13">
    <location>
        <begin position="1865"/>
        <end position="1902"/>
    </location>
</feature>
<evidence type="ECO:0000256" key="1">
    <source>
        <dbReference type="ARBA" id="ARBA00004389"/>
    </source>
</evidence>
<dbReference type="GO" id="GO:0004843">
    <property type="term" value="F:cysteine-type deubiquitinase activity"/>
    <property type="evidence" value="ECO:0007669"/>
    <property type="project" value="InterPro"/>
</dbReference>
<dbReference type="PROSITE" id="PS00973">
    <property type="entry name" value="USP_2"/>
    <property type="match status" value="1"/>
</dbReference>
<dbReference type="GO" id="GO:0004622">
    <property type="term" value="F:phosphatidylcholine lysophospholipase activity"/>
    <property type="evidence" value="ECO:0007669"/>
    <property type="project" value="UniProtKB-EC"/>
</dbReference>
<organism evidence="17 18">
    <name type="scientific">Rotaria socialis</name>
    <dbReference type="NCBI Taxonomy" id="392032"/>
    <lineage>
        <taxon>Eukaryota</taxon>
        <taxon>Metazoa</taxon>
        <taxon>Spiralia</taxon>
        <taxon>Gnathifera</taxon>
        <taxon>Rotifera</taxon>
        <taxon>Eurotatoria</taxon>
        <taxon>Bdelloidea</taxon>
        <taxon>Philodinida</taxon>
        <taxon>Philodinidae</taxon>
        <taxon>Rotaria</taxon>
    </lineage>
</organism>
<feature type="domain" description="USP" evidence="15">
    <location>
        <begin position="178"/>
        <end position="530"/>
    </location>
</feature>
<dbReference type="InterPro" id="IPR028889">
    <property type="entry name" value="USP"/>
</dbReference>
<feature type="compositionally biased region" description="Basic residues" evidence="13">
    <location>
        <begin position="607"/>
        <end position="618"/>
    </location>
</feature>
<feature type="compositionally biased region" description="Acidic residues" evidence="13">
    <location>
        <begin position="1868"/>
        <end position="1884"/>
    </location>
</feature>